<evidence type="ECO:0000256" key="1">
    <source>
        <dbReference type="ARBA" id="ARBA00004141"/>
    </source>
</evidence>
<dbReference type="GeneID" id="103125894"/>
<evidence type="ECO:0000256" key="3">
    <source>
        <dbReference type="ARBA" id="ARBA00022989"/>
    </source>
</evidence>
<sequence>MSHLLAGFTGIWPSATHSTPESCAHLEMHWRPPGSSGCFELLRTLPHLLSSVSAGQPDCVPPCMERAAPQRRGPVHLCTCGWCWCCSTQPHLKFSPAGAVTPSSPSVKLQKMTLRVLLCLAFLRLGFTQPLVQGRQPQVPAVAWPSLSFFNLNSSQEAQEAIQIPSNGSRPLLVKAHVFVSNVFNVDILRYTVSSMLLLRLSWMDTRLAWNTSVYSRRMVTLPWDSLWTPGLTIQEALWVNWQDQNPRVRVDQDGHVELYLALTTETNCDFELLHFPRDQSDCNFSFYAFSNTVMQLEFQAHAVNEMVSVKREYIVKDLQTNIVPQQLVPCFRVTLRLQNTALKAVIALLVPGEALLLADVCGGLLPLWATERIAYKVTLLLGYLVFHSSLVQALPSSSSCNPLLIHYFTVLLLLLFVSTTETVLLAGLLARSNRGLKSGSGLALREERRDHGEAVSHPGEASKGVKGPNRSWVEAADHIFFLVYVVGVVCSQFIFAGMWMWATCKSGPPPSEAAPHGGQPRM</sequence>
<dbReference type="GO" id="GO:0005230">
    <property type="term" value="F:extracellular ligand-gated monoatomic ion channel activity"/>
    <property type="evidence" value="ECO:0007669"/>
    <property type="project" value="InterPro"/>
</dbReference>
<keyword evidence="2 5" id="KW-0812">Transmembrane</keyword>
<dbReference type="InterPro" id="IPR006201">
    <property type="entry name" value="Neur_channel"/>
</dbReference>
<dbReference type="InterPro" id="IPR036719">
    <property type="entry name" value="Neuro-gated_channel_TM_sf"/>
</dbReference>
<evidence type="ECO:0000259" key="6">
    <source>
        <dbReference type="Pfam" id="PF02931"/>
    </source>
</evidence>
<evidence type="ECO:0000313" key="8">
    <source>
        <dbReference type="Proteomes" id="UP001652624"/>
    </source>
</evidence>
<dbReference type="InParanoid" id="A0A1S3AKS7"/>
<accession>A0A1S3AKS7</accession>
<evidence type="ECO:0000256" key="2">
    <source>
        <dbReference type="ARBA" id="ARBA00022692"/>
    </source>
</evidence>
<gene>
    <name evidence="9" type="primary">ZACN</name>
</gene>
<dbReference type="PROSITE" id="PS00236">
    <property type="entry name" value="NEUROTR_ION_CHANNEL"/>
    <property type="match status" value="1"/>
</dbReference>
<dbReference type="FunCoup" id="A0A1S3AKS7">
    <property type="interactions" value="15"/>
</dbReference>
<organism evidence="8 9">
    <name type="scientific">Erinaceus europaeus</name>
    <name type="common">Western European hedgehog</name>
    <dbReference type="NCBI Taxonomy" id="9365"/>
    <lineage>
        <taxon>Eukaryota</taxon>
        <taxon>Metazoa</taxon>
        <taxon>Chordata</taxon>
        <taxon>Craniata</taxon>
        <taxon>Vertebrata</taxon>
        <taxon>Euteleostomi</taxon>
        <taxon>Mammalia</taxon>
        <taxon>Eutheria</taxon>
        <taxon>Laurasiatheria</taxon>
        <taxon>Eulipotyphla</taxon>
        <taxon>Erinaceidae</taxon>
        <taxon>Erinaceinae</taxon>
        <taxon>Erinaceus</taxon>
    </lineage>
</organism>
<evidence type="ECO:0000313" key="9">
    <source>
        <dbReference type="RefSeq" id="XP_007536797.2"/>
    </source>
</evidence>
<dbReference type="Proteomes" id="UP001652624">
    <property type="component" value="Chromosome 12"/>
</dbReference>
<dbReference type="PANTHER" id="PTHR18945">
    <property type="entry name" value="NEUROTRANSMITTER GATED ION CHANNEL"/>
    <property type="match status" value="1"/>
</dbReference>
<dbReference type="InterPro" id="IPR006029">
    <property type="entry name" value="Neurotrans-gated_channel_TM"/>
</dbReference>
<dbReference type="Pfam" id="PF02931">
    <property type="entry name" value="Neur_chan_LBD"/>
    <property type="match status" value="1"/>
</dbReference>
<dbReference type="InterPro" id="IPR018000">
    <property type="entry name" value="Neurotransmitter_ion_chnl_CS"/>
</dbReference>
<feature type="transmembrane region" description="Helical" evidence="5">
    <location>
        <begin position="378"/>
        <end position="396"/>
    </location>
</feature>
<feature type="domain" description="Neurotransmitter-gated ion-channel ligand-binding" evidence="6">
    <location>
        <begin position="164"/>
        <end position="313"/>
    </location>
</feature>
<dbReference type="SUPFAM" id="SSF63712">
    <property type="entry name" value="Nicotinic receptor ligand binding domain-like"/>
    <property type="match status" value="1"/>
</dbReference>
<comment type="subcellular location">
    <subcellularLocation>
        <location evidence="1">Membrane</location>
        <topology evidence="1">Multi-pass membrane protein</topology>
    </subcellularLocation>
</comment>
<keyword evidence="3 5" id="KW-1133">Transmembrane helix</keyword>
<dbReference type="InterPro" id="IPR036734">
    <property type="entry name" value="Neur_chan_lig-bd_sf"/>
</dbReference>
<feature type="transmembrane region" description="Helical" evidence="5">
    <location>
        <begin position="408"/>
        <end position="431"/>
    </location>
</feature>
<keyword evidence="8" id="KW-1185">Reference proteome</keyword>
<evidence type="ECO:0000256" key="5">
    <source>
        <dbReference type="SAM" id="Phobius"/>
    </source>
</evidence>
<dbReference type="Pfam" id="PF02932">
    <property type="entry name" value="Neur_chan_memb"/>
    <property type="match status" value="1"/>
</dbReference>
<protein>
    <submittedName>
        <fullName evidence="9">Zinc-activated ligand-gated ion channel</fullName>
    </submittedName>
</protein>
<dbReference type="Gene3D" id="1.20.58.390">
    <property type="entry name" value="Neurotransmitter-gated ion-channel transmembrane domain"/>
    <property type="match status" value="1"/>
</dbReference>
<dbReference type="OrthoDB" id="5920062at2759"/>
<dbReference type="eggNOG" id="KOG3645">
    <property type="taxonomic scope" value="Eukaryota"/>
</dbReference>
<feature type="transmembrane region" description="Helical" evidence="5">
    <location>
        <begin position="480"/>
        <end position="503"/>
    </location>
</feature>
<dbReference type="RefSeq" id="XP_007536797.2">
    <property type="nucleotide sequence ID" value="XM_007536735.3"/>
</dbReference>
<feature type="transmembrane region" description="Helical" evidence="5">
    <location>
        <begin position="345"/>
        <end position="366"/>
    </location>
</feature>
<dbReference type="Gene3D" id="2.70.170.10">
    <property type="entry name" value="Neurotransmitter-gated ion-channel ligand-binding domain"/>
    <property type="match status" value="1"/>
</dbReference>
<dbReference type="InterPro" id="IPR038050">
    <property type="entry name" value="Neuro_actylchol_rec"/>
</dbReference>
<dbReference type="InterPro" id="IPR006202">
    <property type="entry name" value="Neur_chan_lig-bd"/>
</dbReference>
<proteinExistence type="predicted"/>
<dbReference type="CDD" id="cd18994">
    <property type="entry name" value="LGIC_ECD_ZAC"/>
    <property type="match status" value="1"/>
</dbReference>
<evidence type="ECO:0000259" key="7">
    <source>
        <dbReference type="Pfam" id="PF02932"/>
    </source>
</evidence>
<evidence type="ECO:0000256" key="4">
    <source>
        <dbReference type="ARBA" id="ARBA00023136"/>
    </source>
</evidence>
<dbReference type="GO" id="GO:0004888">
    <property type="term" value="F:transmembrane signaling receptor activity"/>
    <property type="evidence" value="ECO:0007669"/>
    <property type="project" value="InterPro"/>
</dbReference>
<reference evidence="9" key="1">
    <citation type="submission" date="2025-08" db="UniProtKB">
        <authorList>
            <consortium name="RefSeq"/>
        </authorList>
    </citation>
    <scope>IDENTIFICATION</scope>
</reference>
<dbReference type="AlphaFoldDB" id="A0A1S3AKS7"/>
<dbReference type="SUPFAM" id="SSF90112">
    <property type="entry name" value="Neurotransmitter-gated ion-channel transmembrane pore"/>
    <property type="match status" value="1"/>
</dbReference>
<name>A0A1S3AKS7_ERIEU</name>
<keyword evidence="4 5" id="KW-0472">Membrane</keyword>
<dbReference type="CTD" id="353174"/>
<dbReference type="GO" id="GO:0005886">
    <property type="term" value="C:plasma membrane"/>
    <property type="evidence" value="ECO:0007669"/>
    <property type="project" value="UniProtKB-SubCell"/>
</dbReference>
<feature type="domain" description="Neurotransmitter-gated ion-channel transmembrane" evidence="7">
    <location>
        <begin position="370"/>
        <end position="435"/>
    </location>
</feature>